<evidence type="ECO:0000313" key="17">
    <source>
        <dbReference type="EMBL" id="SDH29213.1"/>
    </source>
</evidence>
<dbReference type="Pfam" id="PF01546">
    <property type="entry name" value="Peptidase_M20"/>
    <property type="match status" value="1"/>
</dbReference>
<dbReference type="GO" id="GO:0006526">
    <property type="term" value="P:L-arginine biosynthetic process"/>
    <property type="evidence" value="ECO:0007669"/>
    <property type="project" value="TreeGrafter"/>
</dbReference>
<dbReference type="EMBL" id="FNCV01000005">
    <property type="protein sequence ID" value="SDH29213.1"/>
    <property type="molecule type" value="Genomic_DNA"/>
</dbReference>
<comment type="cofactor">
    <cofactor evidence="15">
        <name>Zn(2+)</name>
        <dbReference type="ChEBI" id="CHEBI:29105"/>
    </cofactor>
    <cofactor evidence="15">
        <name>Co(2+)</name>
        <dbReference type="ChEBI" id="CHEBI:48828"/>
    </cofactor>
    <text evidence="15">Binds 2 Zn(2+) or Co(2+) ions per subunit.</text>
</comment>
<keyword evidence="9 15" id="KW-0862">Zinc</keyword>
<dbReference type="GO" id="GO:0019877">
    <property type="term" value="P:diaminopimelate biosynthetic process"/>
    <property type="evidence" value="ECO:0007669"/>
    <property type="project" value="UniProtKB-UniRule"/>
</dbReference>
<dbReference type="PROSITE" id="PS00759">
    <property type="entry name" value="ARGE_DAPE_CPG2_2"/>
    <property type="match status" value="1"/>
</dbReference>
<name>A0A1G8B883_9PROT</name>
<evidence type="ECO:0000256" key="9">
    <source>
        <dbReference type="ARBA" id="ARBA00022833"/>
    </source>
</evidence>
<evidence type="ECO:0000256" key="11">
    <source>
        <dbReference type="ARBA" id="ARBA00023154"/>
    </source>
</evidence>
<dbReference type="STRING" id="83401.SAMN05421742_105261"/>
<dbReference type="Gene3D" id="3.40.630.10">
    <property type="entry name" value="Zn peptidases"/>
    <property type="match status" value="1"/>
</dbReference>
<dbReference type="SUPFAM" id="SSF55031">
    <property type="entry name" value="Bacterial exopeptidase dimerisation domain"/>
    <property type="match status" value="1"/>
</dbReference>
<reference evidence="18" key="1">
    <citation type="submission" date="2016-10" db="EMBL/GenBank/DDBJ databases">
        <authorList>
            <person name="Varghese N."/>
            <person name="Submissions S."/>
        </authorList>
    </citation>
    <scope>NUCLEOTIDE SEQUENCE [LARGE SCALE GENOMIC DNA]</scope>
    <source>
        <strain evidence="18">930I</strain>
    </source>
</reference>
<dbReference type="NCBIfam" id="TIGR01246">
    <property type="entry name" value="dapE_proteo"/>
    <property type="match status" value="1"/>
</dbReference>
<dbReference type="GO" id="GO:0009014">
    <property type="term" value="F:succinyl-diaminopimelate desuccinylase activity"/>
    <property type="evidence" value="ECO:0007669"/>
    <property type="project" value="UniProtKB-UniRule"/>
</dbReference>
<dbReference type="RefSeq" id="WP_092619038.1">
    <property type="nucleotide sequence ID" value="NZ_FNCV01000005.1"/>
</dbReference>
<feature type="active site" evidence="15">
    <location>
        <position position="80"/>
    </location>
</feature>
<evidence type="ECO:0000256" key="2">
    <source>
        <dbReference type="ARBA" id="ARBA00006746"/>
    </source>
</evidence>
<evidence type="ECO:0000313" key="18">
    <source>
        <dbReference type="Proteomes" id="UP000217076"/>
    </source>
</evidence>
<dbReference type="InterPro" id="IPR050072">
    <property type="entry name" value="Peptidase_M20A"/>
</dbReference>
<feature type="binding site" evidence="15">
    <location>
        <position position="109"/>
    </location>
    <ligand>
        <name>Zn(2+)</name>
        <dbReference type="ChEBI" id="CHEBI:29105"/>
        <label>1</label>
    </ligand>
</feature>
<feature type="binding site" evidence="15">
    <location>
        <position position="78"/>
    </location>
    <ligand>
        <name>Zn(2+)</name>
        <dbReference type="ChEBI" id="CHEBI:29105"/>
        <label>1</label>
    </ligand>
</feature>
<dbReference type="SUPFAM" id="SSF53187">
    <property type="entry name" value="Zn-dependent exopeptidases"/>
    <property type="match status" value="1"/>
</dbReference>
<dbReference type="CDD" id="cd03891">
    <property type="entry name" value="M20_DapE_proteobac"/>
    <property type="match status" value="1"/>
</dbReference>
<dbReference type="OrthoDB" id="9809784at2"/>
<evidence type="ECO:0000256" key="4">
    <source>
        <dbReference type="ARBA" id="ARBA00011921"/>
    </source>
</evidence>
<feature type="binding site" evidence="15">
    <location>
        <position position="359"/>
    </location>
    <ligand>
        <name>Zn(2+)</name>
        <dbReference type="ChEBI" id="CHEBI:29105"/>
        <label>2</label>
    </ligand>
</feature>
<dbReference type="InterPro" id="IPR011650">
    <property type="entry name" value="Peptidase_M20_dimer"/>
</dbReference>
<comment type="function">
    <text evidence="15">Catalyzes the hydrolysis of N-succinyl-L,L-diaminopimelic acid (SDAP), forming succinate and LL-2,6-diaminopimelate (DAP), an intermediate involved in the bacterial biosynthesis of lysine and meso-diaminopimelic acid, an essential component of bacterial cell walls.</text>
</comment>
<evidence type="ECO:0000256" key="10">
    <source>
        <dbReference type="ARBA" id="ARBA00022915"/>
    </source>
</evidence>
<dbReference type="PANTHER" id="PTHR43808">
    <property type="entry name" value="ACETYLORNITHINE DEACETYLASE"/>
    <property type="match status" value="1"/>
</dbReference>
<evidence type="ECO:0000256" key="7">
    <source>
        <dbReference type="ARBA" id="ARBA00022723"/>
    </source>
</evidence>
<dbReference type="InterPro" id="IPR001261">
    <property type="entry name" value="ArgE/DapE_CS"/>
</dbReference>
<evidence type="ECO:0000256" key="12">
    <source>
        <dbReference type="ARBA" id="ARBA00023285"/>
    </source>
</evidence>
<evidence type="ECO:0000256" key="8">
    <source>
        <dbReference type="ARBA" id="ARBA00022801"/>
    </source>
</evidence>
<feature type="active site" description="Proton acceptor" evidence="15">
    <location>
        <position position="143"/>
    </location>
</feature>
<keyword evidence="10 15" id="KW-0220">Diaminopimelate biosynthesis</keyword>
<dbReference type="UniPathway" id="UPA00034">
    <property type="reaction ID" value="UER00021"/>
</dbReference>
<dbReference type="Pfam" id="PF07687">
    <property type="entry name" value="M20_dimer"/>
    <property type="match status" value="1"/>
</dbReference>
<evidence type="ECO:0000256" key="3">
    <source>
        <dbReference type="ARBA" id="ARBA00011738"/>
    </source>
</evidence>
<evidence type="ECO:0000256" key="15">
    <source>
        <dbReference type="HAMAP-Rule" id="MF_01690"/>
    </source>
</evidence>
<comment type="pathway">
    <text evidence="1 15">Amino-acid biosynthesis; L-lysine biosynthesis via DAP pathway; LL-2,6-diaminopimelate from (S)-tetrahydrodipicolinate (succinylase route): step 3/3.</text>
</comment>
<accession>A0A1G8B883</accession>
<comment type="catalytic activity">
    <reaction evidence="14 15">
        <text>N-succinyl-(2S,6S)-2,6-diaminopimelate + H2O = (2S,6S)-2,6-diaminopimelate + succinate</text>
        <dbReference type="Rhea" id="RHEA:22608"/>
        <dbReference type="ChEBI" id="CHEBI:15377"/>
        <dbReference type="ChEBI" id="CHEBI:30031"/>
        <dbReference type="ChEBI" id="CHEBI:57609"/>
        <dbReference type="ChEBI" id="CHEBI:58087"/>
        <dbReference type="EC" id="3.5.1.18"/>
    </reaction>
</comment>
<keyword evidence="11 15" id="KW-0457">Lysine biosynthesis</keyword>
<keyword evidence="7 15" id="KW-0479">Metal-binding</keyword>
<dbReference type="Gene3D" id="3.30.70.360">
    <property type="match status" value="1"/>
</dbReference>
<feature type="binding site" evidence="15">
    <location>
        <position position="172"/>
    </location>
    <ligand>
        <name>Zn(2+)</name>
        <dbReference type="ChEBI" id="CHEBI:29105"/>
        <label>1</label>
    </ligand>
</feature>
<evidence type="ECO:0000256" key="5">
    <source>
        <dbReference type="ARBA" id="ARBA00022391"/>
    </source>
</evidence>
<evidence type="ECO:0000256" key="13">
    <source>
        <dbReference type="ARBA" id="ARBA00031891"/>
    </source>
</evidence>
<dbReference type="Proteomes" id="UP000217076">
    <property type="component" value="Unassembled WGS sequence"/>
</dbReference>
<dbReference type="GO" id="GO:0050897">
    <property type="term" value="F:cobalt ion binding"/>
    <property type="evidence" value="ECO:0007669"/>
    <property type="project" value="UniProtKB-UniRule"/>
</dbReference>
<keyword evidence="12 15" id="KW-0170">Cobalt</keyword>
<comment type="similarity">
    <text evidence="2 15">Belongs to the peptidase M20A family. DapE subfamily.</text>
</comment>
<proteinExistence type="inferred from homology"/>
<keyword evidence="6 15" id="KW-0028">Amino-acid biosynthesis</keyword>
<dbReference type="AlphaFoldDB" id="A0A1G8B883"/>
<dbReference type="NCBIfam" id="NF009557">
    <property type="entry name" value="PRK13009.1"/>
    <property type="match status" value="1"/>
</dbReference>
<protein>
    <recommendedName>
        <fullName evidence="5 15">Succinyl-diaminopimelate desuccinylase</fullName>
        <shortName evidence="15">SDAP desuccinylase</shortName>
        <ecNumber evidence="4 15">3.5.1.18</ecNumber>
    </recommendedName>
    <alternativeName>
        <fullName evidence="13 15">N-succinyl-LL-2,6-diaminoheptanedioate amidohydrolase</fullName>
    </alternativeName>
</protein>
<dbReference type="GO" id="GO:0008777">
    <property type="term" value="F:acetylornithine deacetylase activity"/>
    <property type="evidence" value="ECO:0007669"/>
    <property type="project" value="TreeGrafter"/>
</dbReference>
<comment type="subunit">
    <text evidence="3 15">Homodimer.</text>
</comment>
<feature type="binding site" evidence="15">
    <location>
        <position position="144"/>
    </location>
    <ligand>
        <name>Zn(2+)</name>
        <dbReference type="ChEBI" id="CHEBI:29105"/>
        <label>2</label>
    </ligand>
</feature>
<feature type="binding site" evidence="15">
    <location>
        <position position="109"/>
    </location>
    <ligand>
        <name>Zn(2+)</name>
        <dbReference type="ChEBI" id="CHEBI:29105"/>
        <label>2</label>
    </ligand>
</feature>
<dbReference type="GO" id="GO:0008270">
    <property type="term" value="F:zinc ion binding"/>
    <property type="evidence" value="ECO:0007669"/>
    <property type="project" value="UniProtKB-UniRule"/>
</dbReference>
<gene>
    <name evidence="15" type="primary">dapE</name>
    <name evidence="17" type="ORF">SAMN05421742_105261</name>
</gene>
<dbReference type="PANTHER" id="PTHR43808:SF31">
    <property type="entry name" value="N-ACETYL-L-CITRULLINE DEACETYLASE"/>
    <property type="match status" value="1"/>
</dbReference>
<feature type="domain" description="Peptidase M20 dimerisation" evidence="16">
    <location>
        <begin position="185"/>
        <end position="290"/>
    </location>
</feature>
<evidence type="ECO:0000259" key="16">
    <source>
        <dbReference type="Pfam" id="PF07687"/>
    </source>
</evidence>
<dbReference type="HAMAP" id="MF_01690">
    <property type="entry name" value="DapE"/>
    <property type="match status" value="1"/>
</dbReference>
<organism evidence="17 18">
    <name type="scientific">Roseospirillum parvum</name>
    <dbReference type="NCBI Taxonomy" id="83401"/>
    <lineage>
        <taxon>Bacteria</taxon>
        <taxon>Pseudomonadati</taxon>
        <taxon>Pseudomonadota</taxon>
        <taxon>Alphaproteobacteria</taxon>
        <taxon>Rhodospirillales</taxon>
        <taxon>Rhodospirillaceae</taxon>
        <taxon>Roseospirillum</taxon>
    </lineage>
</organism>
<sequence length="400" mass="42346">MPARTFLSDPLPLARDLIRRHSVTPEDDGALEVLARALGQLGFECFPVTFEAPDTAPVNNLYARLGPAEAPNLCFAGHTDVVPAGDGWSVDPFAGRIVNGTLIGRGAADMKGAVACFVAAVARRLAGMGPPPGAISLLITGDEEGPAVNGTVRLLPWIAEKGERLSACIVGEPSNPTRMGEMIKIGRRGSVNFRLISHGRAGHAAYPHLADNPIPPLLAVLQALTAAPLDEGSDHFDPSTLALTSLDVGNRAENVIPGRAEARFNIRFNDHHHSEALISHVAETCERVAGAGRIEIVPRVSGESFLTPPGVFSTLIAEAVRAETGLEPELSTSGGTSDARFIKDYCPVAEFGLVSRTIHQADEQVPLADLETLTRVYRRLIDGFFAGSFTDSTSETGSTP</sequence>
<keyword evidence="8 15" id="KW-0378">Hydrolase</keyword>
<dbReference type="InterPro" id="IPR002933">
    <property type="entry name" value="Peptidase_M20"/>
</dbReference>
<dbReference type="GO" id="GO:0009089">
    <property type="term" value="P:lysine biosynthetic process via diaminopimelate"/>
    <property type="evidence" value="ECO:0007669"/>
    <property type="project" value="UniProtKB-UniRule"/>
</dbReference>
<evidence type="ECO:0000256" key="6">
    <source>
        <dbReference type="ARBA" id="ARBA00022605"/>
    </source>
</evidence>
<keyword evidence="18" id="KW-1185">Reference proteome</keyword>
<evidence type="ECO:0000256" key="1">
    <source>
        <dbReference type="ARBA" id="ARBA00005130"/>
    </source>
</evidence>
<dbReference type="EC" id="3.5.1.18" evidence="4 15"/>
<dbReference type="InterPro" id="IPR036264">
    <property type="entry name" value="Bact_exopeptidase_dim_dom"/>
</dbReference>
<dbReference type="InterPro" id="IPR005941">
    <property type="entry name" value="DapE_proteobac"/>
</dbReference>
<evidence type="ECO:0000256" key="14">
    <source>
        <dbReference type="ARBA" id="ARBA00051301"/>
    </source>
</evidence>